<dbReference type="Gene3D" id="3.90.79.10">
    <property type="entry name" value="Nucleoside Triphosphate Pyrophosphohydrolase"/>
    <property type="match status" value="1"/>
</dbReference>
<evidence type="ECO:0000256" key="5">
    <source>
        <dbReference type="ARBA" id="ARBA00022485"/>
    </source>
</evidence>
<keyword evidence="11" id="KW-0234">DNA repair</keyword>
<dbReference type="InterPro" id="IPR015797">
    <property type="entry name" value="NUDIX_hydrolase-like_dom_sf"/>
</dbReference>
<dbReference type="PANTHER" id="PTHR42944:SF1">
    <property type="entry name" value="ADENINE DNA GLYCOSYLASE"/>
    <property type="match status" value="1"/>
</dbReference>
<dbReference type="EC" id="3.2.2.31" evidence="3 13"/>
<dbReference type="SUPFAM" id="SSF55811">
    <property type="entry name" value="Nudix"/>
    <property type="match status" value="1"/>
</dbReference>
<dbReference type="InterPro" id="IPR044298">
    <property type="entry name" value="MIG/MutY"/>
</dbReference>
<dbReference type="Pfam" id="PF10576">
    <property type="entry name" value="EndIII_4Fe-2S"/>
    <property type="match status" value="1"/>
</dbReference>
<evidence type="ECO:0000256" key="9">
    <source>
        <dbReference type="ARBA" id="ARBA00023004"/>
    </source>
</evidence>
<proteinExistence type="inferred from homology"/>
<dbReference type="SUPFAM" id="SSF48150">
    <property type="entry name" value="DNA-glycosylase"/>
    <property type="match status" value="1"/>
</dbReference>
<sequence length="542" mass="60227">MTLERDVLQRLRNAANKVKRSSEDAPATSDHSTKYHEWRSQAEIQSIRDSLLTWYDREFSSGNQRSMPWRIHDTMETSTKSKDQRAYEVWISEVMLQQTQVERVRPYFMKWLQKWPTLLDLANATEEDVRTVWSGLGYYSRATRLLGGAKIVAAIFDGKLPEDTTTLEKQVPGIGRYTAGAVTSIAYGLPCAAVDGNVVRVLARLRAIGGDPKSTVVDKLFWSLASSLISASRPGAFNQALMDLGATICTPRNPGCGRCPVREHCLARTETDNWKSISSDNNSIEDIKTAISSETSNDCTLCPRVFSFESQTPDPSVYPPKQIKTERPVKNFTVIVVERLSEDGFRQVRLHQRKAEGLLAGMWEFGMVELDEGKSTISPKVQRKRKRGGGEVETNSTSAQKGRKKSQASEKLDEDIAIVAVKDVLGLSTISRSHLGAVARSASSALTIESRKHVGTVTHTFSHVVWQMEVEHWKVSGENGDGEHTNDAKWVNIDEIHYTAMGNGMKKAWNLVDAVSEKGNVLSKRKRAGKGANLDNPTGSDE</sequence>
<evidence type="ECO:0000256" key="13">
    <source>
        <dbReference type="RuleBase" id="RU365096"/>
    </source>
</evidence>
<evidence type="ECO:0000256" key="2">
    <source>
        <dbReference type="ARBA" id="ARBA00008343"/>
    </source>
</evidence>
<feature type="region of interest" description="Disordered" evidence="14">
    <location>
        <begin position="14"/>
        <end position="36"/>
    </location>
</feature>
<dbReference type="InterPro" id="IPR003651">
    <property type="entry name" value="Endonuclease3_FeS-loop_motif"/>
</dbReference>
<dbReference type="CDD" id="cd00056">
    <property type="entry name" value="ENDO3c"/>
    <property type="match status" value="1"/>
</dbReference>
<evidence type="ECO:0000256" key="1">
    <source>
        <dbReference type="ARBA" id="ARBA00000843"/>
    </source>
</evidence>
<reference evidence="16 17" key="1">
    <citation type="journal article" date="2015" name="Genome Biol. Evol.">
        <title>Phylogenomic analyses indicate that early fungi evolved digesting cell walls of algal ancestors of land plants.</title>
        <authorList>
            <person name="Chang Y."/>
            <person name="Wang S."/>
            <person name="Sekimoto S."/>
            <person name="Aerts A.L."/>
            <person name="Choi C."/>
            <person name="Clum A."/>
            <person name="LaButti K.M."/>
            <person name="Lindquist E.A."/>
            <person name="Yee Ngan C."/>
            <person name="Ohm R.A."/>
            <person name="Salamov A.A."/>
            <person name="Grigoriev I.V."/>
            <person name="Spatafora J.W."/>
            <person name="Berbee M.L."/>
        </authorList>
    </citation>
    <scope>NUCLEOTIDE SEQUENCE [LARGE SCALE GENOMIC DNA]</scope>
    <source>
        <strain evidence="16 17">JEL478</strain>
    </source>
</reference>
<gene>
    <name evidence="16" type="ORF">M427DRAFT_136523</name>
</gene>
<dbReference type="GO" id="GO:0046872">
    <property type="term" value="F:metal ion binding"/>
    <property type="evidence" value="ECO:0007669"/>
    <property type="project" value="UniProtKB-UniRule"/>
</dbReference>
<keyword evidence="17" id="KW-1185">Reference proteome</keyword>
<feature type="region of interest" description="Disordered" evidence="14">
    <location>
        <begin position="376"/>
        <end position="408"/>
    </location>
</feature>
<keyword evidence="12 13" id="KW-0326">Glycosidase</keyword>
<dbReference type="Pfam" id="PF00730">
    <property type="entry name" value="HhH-GPD"/>
    <property type="match status" value="1"/>
</dbReference>
<dbReference type="OrthoDB" id="10248838at2759"/>
<keyword evidence="8" id="KW-0378">Hydrolase</keyword>
<keyword evidence="9 13" id="KW-0408">Iron</keyword>
<dbReference type="GO" id="GO:0035485">
    <property type="term" value="F:adenine/guanine mispair binding"/>
    <property type="evidence" value="ECO:0007669"/>
    <property type="project" value="TreeGrafter"/>
</dbReference>
<dbReference type="GO" id="GO:0051539">
    <property type="term" value="F:4 iron, 4 sulfur cluster binding"/>
    <property type="evidence" value="ECO:0007669"/>
    <property type="project" value="UniProtKB-UniRule"/>
</dbReference>
<dbReference type="GO" id="GO:0032357">
    <property type="term" value="F:oxidized purine DNA binding"/>
    <property type="evidence" value="ECO:0007669"/>
    <property type="project" value="TreeGrafter"/>
</dbReference>
<dbReference type="InterPro" id="IPR003265">
    <property type="entry name" value="HhH-GPD_domain"/>
</dbReference>
<evidence type="ECO:0000259" key="15">
    <source>
        <dbReference type="SMART" id="SM00478"/>
    </source>
</evidence>
<dbReference type="SMART" id="SM00525">
    <property type="entry name" value="FES"/>
    <property type="match status" value="1"/>
</dbReference>
<dbReference type="Proteomes" id="UP000070544">
    <property type="component" value="Unassembled WGS sequence"/>
</dbReference>
<evidence type="ECO:0000256" key="7">
    <source>
        <dbReference type="ARBA" id="ARBA00022763"/>
    </source>
</evidence>
<comment type="similarity">
    <text evidence="2 13">Belongs to the Nth/MutY family.</text>
</comment>
<evidence type="ECO:0000313" key="17">
    <source>
        <dbReference type="Proteomes" id="UP000070544"/>
    </source>
</evidence>
<dbReference type="Gene3D" id="1.10.1670.10">
    <property type="entry name" value="Helix-hairpin-Helix base-excision DNA repair enzymes (C-terminal)"/>
    <property type="match status" value="1"/>
</dbReference>
<name>A0A139AA49_GONPJ</name>
<dbReference type="GO" id="GO:0000701">
    <property type="term" value="F:purine-specific mismatch base pair DNA N-glycosylase activity"/>
    <property type="evidence" value="ECO:0007669"/>
    <property type="project" value="UniProtKB-EC"/>
</dbReference>
<evidence type="ECO:0000256" key="3">
    <source>
        <dbReference type="ARBA" id="ARBA00012045"/>
    </source>
</evidence>
<keyword evidence="6" id="KW-0479">Metal-binding</keyword>
<dbReference type="AlphaFoldDB" id="A0A139AA49"/>
<dbReference type="STRING" id="1344416.A0A139AA49"/>
<evidence type="ECO:0000256" key="12">
    <source>
        <dbReference type="ARBA" id="ARBA00023295"/>
    </source>
</evidence>
<dbReference type="PROSITE" id="PS00764">
    <property type="entry name" value="ENDONUCLEASE_III_1"/>
    <property type="match status" value="1"/>
</dbReference>
<dbReference type="InterPro" id="IPR011257">
    <property type="entry name" value="DNA_glycosylase"/>
</dbReference>
<protein>
    <recommendedName>
        <fullName evidence="4 13">Adenine DNA glycosylase</fullName>
        <ecNumber evidence="3 13">3.2.2.31</ecNumber>
    </recommendedName>
</protein>
<dbReference type="Gene3D" id="1.10.340.30">
    <property type="entry name" value="Hypothetical protein, domain 2"/>
    <property type="match status" value="1"/>
</dbReference>
<accession>A0A139AA49</accession>
<dbReference type="FunFam" id="1.10.1670.10:FF:000002">
    <property type="entry name" value="Adenine DNA glycosylase"/>
    <property type="match status" value="1"/>
</dbReference>
<dbReference type="InterPro" id="IPR029119">
    <property type="entry name" value="MutY_C"/>
</dbReference>
<evidence type="ECO:0000256" key="4">
    <source>
        <dbReference type="ARBA" id="ARBA00022023"/>
    </source>
</evidence>
<evidence type="ECO:0000256" key="6">
    <source>
        <dbReference type="ARBA" id="ARBA00022723"/>
    </source>
</evidence>
<keyword evidence="10" id="KW-0411">Iron-sulfur</keyword>
<comment type="function">
    <text evidence="13">Adenine glycosylase active on G-A mispairs.</text>
</comment>
<dbReference type="GO" id="GO:0006298">
    <property type="term" value="P:mismatch repair"/>
    <property type="evidence" value="ECO:0007669"/>
    <property type="project" value="TreeGrafter"/>
</dbReference>
<evidence type="ECO:0000256" key="11">
    <source>
        <dbReference type="ARBA" id="ARBA00023204"/>
    </source>
</evidence>
<organism evidence="16 17">
    <name type="scientific">Gonapodya prolifera (strain JEL478)</name>
    <name type="common">Monoblepharis prolifera</name>
    <dbReference type="NCBI Taxonomy" id="1344416"/>
    <lineage>
        <taxon>Eukaryota</taxon>
        <taxon>Fungi</taxon>
        <taxon>Fungi incertae sedis</taxon>
        <taxon>Chytridiomycota</taxon>
        <taxon>Chytridiomycota incertae sedis</taxon>
        <taxon>Monoblepharidomycetes</taxon>
        <taxon>Monoblepharidales</taxon>
        <taxon>Gonapodyaceae</taxon>
        <taxon>Gonapodya</taxon>
    </lineage>
</organism>
<dbReference type="GO" id="GO:0005634">
    <property type="term" value="C:nucleus"/>
    <property type="evidence" value="ECO:0007669"/>
    <property type="project" value="TreeGrafter"/>
</dbReference>
<evidence type="ECO:0000256" key="14">
    <source>
        <dbReference type="SAM" id="MobiDB-lite"/>
    </source>
</evidence>
<dbReference type="SMART" id="SM00478">
    <property type="entry name" value="ENDO3c"/>
    <property type="match status" value="1"/>
</dbReference>
<dbReference type="FunFam" id="1.10.340.30:FF:000002">
    <property type="entry name" value="Adenine DNA glycosylase"/>
    <property type="match status" value="1"/>
</dbReference>
<dbReference type="InterPro" id="IPR023170">
    <property type="entry name" value="HhH_base_excis_C"/>
</dbReference>
<dbReference type="GO" id="GO:0034039">
    <property type="term" value="F:8-oxo-7,8-dihydroguanine DNA N-glycosylase activity"/>
    <property type="evidence" value="ECO:0007669"/>
    <property type="project" value="TreeGrafter"/>
</dbReference>
<dbReference type="PANTHER" id="PTHR42944">
    <property type="entry name" value="ADENINE DNA GLYCOSYLASE"/>
    <property type="match status" value="1"/>
</dbReference>
<dbReference type="GO" id="GO:0006285">
    <property type="term" value="P:base-excision repair, AP site formation"/>
    <property type="evidence" value="ECO:0007669"/>
    <property type="project" value="UniProtKB-ARBA"/>
</dbReference>
<feature type="domain" description="HhH-GPD" evidence="15">
    <location>
        <begin position="95"/>
        <end position="247"/>
    </location>
</feature>
<comment type="catalytic activity">
    <reaction evidence="1 13">
        <text>Hydrolyzes free adenine bases from 7,8-dihydro-8-oxoguanine:adenine mismatched double-stranded DNA, leaving an apurinic site.</text>
        <dbReference type="EC" id="3.2.2.31"/>
    </reaction>
</comment>
<evidence type="ECO:0000313" key="16">
    <source>
        <dbReference type="EMBL" id="KXS13534.1"/>
    </source>
</evidence>
<dbReference type="InterPro" id="IPR004035">
    <property type="entry name" value="Endouclease-III_FeS-bd_BS"/>
</dbReference>
<comment type="cofactor">
    <cofactor evidence="13">
        <name>[4Fe-4S] cluster</name>
        <dbReference type="ChEBI" id="CHEBI:49883"/>
    </cofactor>
    <text evidence="13">Binds 1 [4Fe-4S] cluster.</text>
</comment>
<feature type="region of interest" description="Disordered" evidence="14">
    <location>
        <begin position="522"/>
        <end position="542"/>
    </location>
</feature>
<evidence type="ECO:0000256" key="10">
    <source>
        <dbReference type="ARBA" id="ARBA00023014"/>
    </source>
</evidence>
<keyword evidence="7 13" id="KW-0227">DNA damage</keyword>
<evidence type="ECO:0000256" key="8">
    <source>
        <dbReference type="ARBA" id="ARBA00022801"/>
    </source>
</evidence>
<dbReference type="EMBL" id="KQ965777">
    <property type="protein sequence ID" value="KXS13534.1"/>
    <property type="molecule type" value="Genomic_DNA"/>
</dbReference>
<dbReference type="CDD" id="cd03431">
    <property type="entry name" value="NUDIX_DNA_Glycosylase_C-MutY"/>
    <property type="match status" value="1"/>
</dbReference>
<keyword evidence="5" id="KW-0004">4Fe-4S</keyword>